<dbReference type="InterPro" id="IPR017439">
    <property type="entry name" value="Amidohydrolase"/>
</dbReference>
<dbReference type="InterPro" id="IPR036264">
    <property type="entry name" value="Bact_exopeptidase_dim_dom"/>
</dbReference>
<dbReference type="InterPro" id="IPR002933">
    <property type="entry name" value="Peptidase_M20"/>
</dbReference>
<dbReference type="RefSeq" id="WP_145909897.1">
    <property type="nucleotide sequence ID" value="NZ_BAAAMZ010000002.1"/>
</dbReference>
<keyword evidence="5" id="KW-1185">Reference proteome</keyword>
<dbReference type="Pfam" id="PF01546">
    <property type="entry name" value="Peptidase_M20"/>
    <property type="match status" value="1"/>
</dbReference>
<dbReference type="AlphaFoldDB" id="A0A561T663"/>
<dbReference type="GO" id="GO:0046872">
    <property type="term" value="F:metal ion binding"/>
    <property type="evidence" value="ECO:0007669"/>
    <property type="project" value="UniProtKB-KW"/>
</dbReference>
<feature type="binding site" evidence="2">
    <location>
        <position position="137"/>
    </location>
    <ligand>
        <name>Mn(2+)</name>
        <dbReference type="ChEBI" id="CHEBI:29035"/>
        <label>2</label>
    </ligand>
</feature>
<dbReference type="Gene3D" id="3.30.70.360">
    <property type="match status" value="1"/>
</dbReference>
<evidence type="ECO:0000256" key="1">
    <source>
        <dbReference type="ARBA" id="ARBA00022801"/>
    </source>
</evidence>
<keyword evidence="2" id="KW-0479">Metal-binding</keyword>
<dbReference type="InterPro" id="IPR011650">
    <property type="entry name" value="Peptidase_M20_dimer"/>
</dbReference>
<dbReference type="CDD" id="cd03886">
    <property type="entry name" value="M20_Acy1"/>
    <property type="match status" value="1"/>
</dbReference>
<dbReference type="FunFam" id="3.30.70.360:FF:000001">
    <property type="entry name" value="N-acetyldiaminopimelate deacetylase"/>
    <property type="match status" value="1"/>
</dbReference>
<dbReference type="PANTHER" id="PTHR11014:SF63">
    <property type="entry name" value="METALLOPEPTIDASE, PUTATIVE (AFU_ORTHOLOGUE AFUA_6G09600)-RELATED"/>
    <property type="match status" value="1"/>
</dbReference>
<keyword evidence="1 4" id="KW-0378">Hydrolase</keyword>
<dbReference type="Pfam" id="PF07687">
    <property type="entry name" value="M20_dimer"/>
    <property type="match status" value="1"/>
</dbReference>
<comment type="cofactor">
    <cofactor evidence="2">
        <name>Mn(2+)</name>
        <dbReference type="ChEBI" id="CHEBI:29035"/>
    </cofactor>
    <text evidence="2">The Mn(2+) ion enhances activity.</text>
</comment>
<feature type="binding site" evidence="2">
    <location>
        <position position="370"/>
    </location>
    <ligand>
        <name>Mn(2+)</name>
        <dbReference type="ChEBI" id="CHEBI:29035"/>
        <label>2</label>
    </ligand>
</feature>
<proteinExistence type="predicted"/>
<protein>
    <submittedName>
        <fullName evidence="4">Hippurate hydrolase</fullName>
    </submittedName>
</protein>
<sequence>MSVRDEAQAIAAELAALRHELHADPELGRHLPRTQRRVLDALAPLPLEIGTGTSLSSVTAVLRGERPGPTVLLRADMDALPVTEATGLPYASRVPGAMHACGHDLHTAMLVGAARLLCARRAELAGSVVFMFQPDEEGTDGGGARPMLAEGLLEASGEQPVAAFALHVASNRLPLGLFATRAGTAAAASDTLRVTVRGKGGHGSAPHKAADPIPVLCEMVTALQTFVTRRFDVHDPVVLTVGLIRGGSKANVIPDHAAFEATVRTYSAEARERMREGTRTLLTGIAGAHGLTAEVDYRDGYPALVNDPAETALAARTVTELFGPHRYLDAAAPTPGAEDMAFVLERVPGAYLMLGACPPHLDHTTAAYNHSPQAVFDDSVLPDGAALLAELTLRRLARDAQAPTG</sequence>
<dbReference type="Gene3D" id="3.40.630.10">
    <property type="entry name" value="Zn peptidases"/>
    <property type="match status" value="1"/>
</dbReference>
<dbReference type="Proteomes" id="UP000317940">
    <property type="component" value="Unassembled WGS sequence"/>
</dbReference>
<dbReference type="NCBIfam" id="TIGR01891">
    <property type="entry name" value="amidohydrolases"/>
    <property type="match status" value="1"/>
</dbReference>
<keyword evidence="2" id="KW-0464">Manganese</keyword>
<dbReference type="GO" id="GO:0019877">
    <property type="term" value="P:diaminopimelate biosynthetic process"/>
    <property type="evidence" value="ECO:0007669"/>
    <property type="project" value="UniProtKB-ARBA"/>
</dbReference>
<organism evidence="4 5">
    <name type="scientific">Kitasatospora viridis</name>
    <dbReference type="NCBI Taxonomy" id="281105"/>
    <lineage>
        <taxon>Bacteria</taxon>
        <taxon>Bacillati</taxon>
        <taxon>Actinomycetota</taxon>
        <taxon>Actinomycetes</taxon>
        <taxon>Kitasatosporales</taxon>
        <taxon>Streptomycetaceae</taxon>
        <taxon>Kitasatospora</taxon>
    </lineage>
</organism>
<feature type="domain" description="Peptidase M20 dimerisation" evidence="3">
    <location>
        <begin position="191"/>
        <end position="282"/>
    </location>
</feature>
<reference evidence="4 5" key="1">
    <citation type="submission" date="2019-06" db="EMBL/GenBank/DDBJ databases">
        <title>Sequencing the genomes of 1000 actinobacteria strains.</title>
        <authorList>
            <person name="Klenk H.-P."/>
        </authorList>
    </citation>
    <scope>NUCLEOTIDE SEQUENCE [LARGE SCALE GENOMIC DNA]</scope>
    <source>
        <strain evidence="4 5">DSM 44826</strain>
    </source>
</reference>
<evidence type="ECO:0000313" key="5">
    <source>
        <dbReference type="Proteomes" id="UP000317940"/>
    </source>
</evidence>
<dbReference type="OrthoDB" id="9777385at2"/>
<evidence type="ECO:0000313" key="4">
    <source>
        <dbReference type="EMBL" id="TWF82600.1"/>
    </source>
</evidence>
<comment type="caution">
    <text evidence="4">The sequence shown here is derived from an EMBL/GenBank/DDBJ whole genome shotgun (WGS) entry which is preliminary data.</text>
</comment>
<evidence type="ECO:0000259" key="3">
    <source>
        <dbReference type="Pfam" id="PF07687"/>
    </source>
</evidence>
<dbReference type="SUPFAM" id="SSF55031">
    <property type="entry name" value="Bacterial exopeptidase dimerisation domain"/>
    <property type="match status" value="1"/>
</dbReference>
<accession>A0A561T663</accession>
<feature type="binding site" evidence="2">
    <location>
        <position position="103"/>
    </location>
    <ligand>
        <name>Mn(2+)</name>
        <dbReference type="ChEBI" id="CHEBI:29035"/>
        <label>2</label>
    </ligand>
</feature>
<dbReference type="GO" id="GO:0050118">
    <property type="term" value="F:N-acetyldiaminopimelate deacetylase activity"/>
    <property type="evidence" value="ECO:0007669"/>
    <property type="project" value="UniProtKB-ARBA"/>
</dbReference>
<feature type="binding site" evidence="2">
    <location>
        <position position="101"/>
    </location>
    <ligand>
        <name>Mn(2+)</name>
        <dbReference type="ChEBI" id="CHEBI:29035"/>
        <label>2</label>
    </ligand>
</feature>
<dbReference type="PANTHER" id="PTHR11014">
    <property type="entry name" value="PEPTIDASE M20 FAMILY MEMBER"/>
    <property type="match status" value="1"/>
</dbReference>
<name>A0A561T663_9ACTN</name>
<evidence type="ECO:0000256" key="2">
    <source>
        <dbReference type="PIRSR" id="PIRSR005962-1"/>
    </source>
</evidence>
<dbReference type="SUPFAM" id="SSF53187">
    <property type="entry name" value="Zn-dependent exopeptidases"/>
    <property type="match status" value="1"/>
</dbReference>
<gene>
    <name evidence="4" type="ORF">FHX73_1482</name>
</gene>
<dbReference type="PIRSF" id="PIRSF005962">
    <property type="entry name" value="Pept_M20D_amidohydro"/>
    <property type="match status" value="1"/>
</dbReference>
<dbReference type="EMBL" id="VIWT01000004">
    <property type="protein sequence ID" value="TWF82600.1"/>
    <property type="molecule type" value="Genomic_DNA"/>
</dbReference>
<feature type="binding site" evidence="2">
    <location>
        <position position="167"/>
    </location>
    <ligand>
        <name>Mn(2+)</name>
        <dbReference type="ChEBI" id="CHEBI:29035"/>
        <label>2</label>
    </ligand>
</feature>